<keyword evidence="15" id="KW-1185">Reference proteome</keyword>
<organism evidence="14 15">
    <name type="scientific">Mucisphaera calidilacus</name>
    <dbReference type="NCBI Taxonomy" id="2527982"/>
    <lineage>
        <taxon>Bacteria</taxon>
        <taxon>Pseudomonadati</taxon>
        <taxon>Planctomycetota</taxon>
        <taxon>Phycisphaerae</taxon>
        <taxon>Phycisphaerales</taxon>
        <taxon>Phycisphaeraceae</taxon>
        <taxon>Mucisphaera</taxon>
    </lineage>
</organism>
<keyword evidence="5 11" id="KW-0547">Nucleotide-binding</keyword>
<evidence type="ECO:0000256" key="7">
    <source>
        <dbReference type="ARBA" id="ARBA00022840"/>
    </source>
</evidence>
<evidence type="ECO:0000256" key="9">
    <source>
        <dbReference type="ARBA" id="ARBA00023277"/>
    </source>
</evidence>
<dbReference type="GO" id="GO:0005829">
    <property type="term" value="C:cytosol"/>
    <property type="evidence" value="ECO:0007669"/>
    <property type="project" value="TreeGrafter"/>
</dbReference>
<evidence type="ECO:0000313" key="15">
    <source>
        <dbReference type="Proteomes" id="UP000320386"/>
    </source>
</evidence>
<feature type="region of interest" description="Ribokinase" evidence="11">
    <location>
        <begin position="1"/>
        <end position="338"/>
    </location>
</feature>
<evidence type="ECO:0000256" key="3">
    <source>
        <dbReference type="ARBA" id="ARBA00022679"/>
    </source>
</evidence>
<evidence type="ECO:0000256" key="4">
    <source>
        <dbReference type="ARBA" id="ARBA00022695"/>
    </source>
</evidence>
<reference evidence="14 15" key="1">
    <citation type="submission" date="2019-02" db="EMBL/GenBank/DDBJ databases">
        <title>Deep-cultivation of Planctomycetes and their phenomic and genomic characterization uncovers novel biology.</title>
        <authorList>
            <person name="Wiegand S."/>
            <person name="Jogler M."/>
            <person name="Boedeker C."/>
            <person name="Pinto D."/>
            <person name="Vollmers J."/>
            <person name="Rivas-Marin E."/>
            <person name="Kohn T."/>
            <person name="Peeters S.H."/>
            <person name="Heuer A."/>
            <person name="Rast P."/>
            <person name="Oberbeckmann S."/>
            <person name="Bunk B."/>
            <person name="Jeske O."/>
            <person name="Meyerdierks A."/>
            <person name="Storesund J.E."/>
            <person name="Kallscheuer N."/>
            <person name="Luecker S."/>
            <person name="Lage O.M."/>
            <person name="Pohl T."/>
            <person name="Merkel B.J."/>
            <person name="Hornburger P."/>
            <person name="Mueller R.-W."/>
            <person name="Bruemmer F."/>
            <person name="Labrenz M."/>
            <person name="Spormann A.M."/>
            <person name="Op den Camp H."/>
            <person name="Overmann J."/>
            <person name="Amann R."/>
            <person name="Jetten M.S.M."/>
            <person name="Mascher T."/>
            <person name="Medema M.H."/>
            <person name="Devos D.P."/>
            <person name="Kaster A.-K."/>
            <person name="Ovreas L."/>
            <person name="Rohde M."/>
            <person name="Galperin M.Y."/>
            <person name="Jogler C."/>
        </authorList>
    </citation>
    <scope>NUCLEOTIDE SEQUENCE [LARGE SCALE GENOMIC DNA]</scope>
    <source>
        <strain evidence="14 15">Pan265</strain>
    </source>
</reference>
<dbReference type="InterPro" id="IPR014729">
    <property type="entry name" value="Rossmann-like_a/b/a_fold"/>
</dbReference>
<keyword evidence="8 11" id="KW-0511">Multifunctional enzyme</keyword>
<keyword evidence="7 11" id="KW-0067">ATP-binding</keyword>
<evidence type="ECO:0000256" key="2">
    <source>
        <dbReference type="ARBA" id="ARBA00003753"/>
    </source>
</evidence>
<dbReference type="KEGG" id="mcad:Pan265_00520"/>
<sequence>MKQDADLLDRLDRWRSVRVVVVGDFMLDRYTYGNAERLSPDAPVPVLAVEREEVRPGGASNVCRQLAAMRCDVRALGVIGEDEAGGALVSALAAAGVDGSGLTRSVERPTTVKHSLVGLAQHRHPQKMFRLDTEVKSAIDGGTAERLLESVAASLGEASVLCLEDYNKGVLTEDVCRRVIAMCRERGVPVFVDPAAISDYGKYRGATTITPNRTEAEKATGLSTRGGGDEALAEVARRLRSELDLESVVLTLDKQGALLMVGEERPELVPTVARSVYDVTGAGDTVLAMLSAARGNGCSWRESVALANLAAGLEVERFGVVPIDLEEVMLSALEQRHASLGKARTLETLLPELGAHRRVGKRVAMTNGCFDVLHAGHVAYLREARKAGDLLVVAVNDDASITRLKGEGRPVNGEADRVLVLSELESVDYVVVFDRDTPTHLIEAIRPEVLVKGADYTRDQVVGHEVVDGYGGEIVLVGLREGLSTTNILRKLEDGKG</sequence>
<dbReference type="AlphaFoldDB" id="A0A518BTD0"/>
<comment type="similarity">
    <text evidence="11">In the C-terminal section; belongs to the cytidylyltransferase family.</text>
</comment>
<dbReference type="InterPro" id="IPR011913">
    <property type="entry name" value="RfaE_dom_I"/>
</dbReference>
<gene>
    <name evidence="14" type="primary">hldE_1</name>
    <name evidence="11" type="synonym">hldE</name>
    <name evidence="14" type="ORF">Pan265_00520</name>
</gene>
<dbReference type="InterPro" id="IPR011611">
    <property type="entry name" value="PfkB_dom"/>
</dbReference>
<dbReference type="GO" id="GO:0033785">
    <property type="term" value="F:heptose 7-phosphate kinase activity"/>
    <property type="evidence" value="ECO:0007669"/>
    <property type="project" value="UniProtKB-UniRule"/>
</dbReference>
<keyword evidence="4 11" id="KW-0548">Nucleotidyltransferase</keyword>
<evidence type="ECO:0000256" key="8">
    <source>
        <dbReference type="ARBA" id="ARBA00023268"/>
    </source>
</evidence>
<evidence type="ECO:0000256" key="6">
    <source>
        <dbReference type="ARBA" id="ARBA00022777"/>
    </source>
</evidence>
<dbReference type="Pfam" id="PF00294">
    <property type="entry name" value="PfkB"/>
    <property type="match status" value="1"/>
</dbReference>
<dbReference type="Gene3D" id="3.40.1190.20">
    <property type="match status" value="1"/>
</dbReference>
<dbReference type="UniPathway" id="UPA00356">
    <property type="reaction ID" value="UER00437"/>
</dbReference>
<evidence type="ECO:0000259" key="12">
    <source>
        <dbReference type="Pfam" id="PF00294"/>
    </source>
</evidence>
<name>A0A518BTD0_9BACT</name>
<dbReference type="InterPro" id="IPR004821">
    <property type="entry name" value="Cyt_trans-like"/>
</dbReference>
<feature type="active site" evidence="11">
    <location>
        <position position="284"/>
    </location>
</feature>
<dbReference type="GO" id="GO:0005524">
    <property type="term" value="F:ATP binding"/>
    <property type="evidence" value="ECO:0007669"/>
    <property type="project" value="UniProtKB-UniRule"/>
</dbReference>
<comment type="pathway">
    <text evidence="11">Nucleotide-sugar biosynthesis; ADP-L-glycero-beta-D-manno-heptose biosynthesis; ADP-L-glycero-beta-D-manno-heptose from D-glycero-beta-D-manno-heptose 7-phosphate: step 1/4.</text>
</comment>
<dbReference type="EC" id="2.7.1.167" evidence="11"/>
<feature type="domain" description="Cytidyltransferase-like" evidence="13">
    <location>
        <begin position="365"/>
        <end position="460"/>
    </location>
</feature>
<proteinExistence type="inferred from homology"/>
<keyword evidence="9 11" id="KW-0119">Carbohydrate metabolism</keyword>
<dbReference type="GO" id="GO:0097171">
    <property type="term" value="P:ADP-L-glycero-beta-D-manno-heptose biosynthetic process"/>
    <property type="evidence" value="ECO:0007669"/>
    <property type="project" value="UniProtKB-UniPathway"/>
</dbReference>
<protein>
    <recommendedName>
        <fullName evidence="11">Bifunctional protein HldE</fullName>
    </recommendedName>
    <domain>
        <recommendedName>
            <fullName evidence="11">D-beta-D-heptose 7-phosphate kinase</fullName>
            <ecNumber evidence="11">2.7.1.167</ecNumber>
        </recommendedName>
        <alternativeName>
            <fullName evidence="11">D-beta-D-heptose 7-phosphotransferase</fullName>
        </alternativeName>
        <alternativeName>
            <fullName evidence="11">D-glycero-beta-D-manno-heptose-7-phosphate kinase</fullName>
        </alternativeName>
    </domain>
    <domain>
        <recommendedName>
            <fullName evidence="11">D-beta-D-heptose 1-phosphate adenylyltransferase</fullName>
            <ecNumber evidence="11">2.7.7.70</ecNumber>
        </recommendedName>
        <alternativeName>
            <fullName evidence="11">D-glycero-beta-D-manno-heptose 1-phosphate adenylyltransferase</fullName>
        </alternativeName>
    </domain>
</protein>
<dbReference type="EC" id="2.7.7.70" evidence="11"/>
<keyword evidence="6 11" id="KW-0418">Kinase</keyword>
<dbReference type="CDD" id="cd01172">
    <property type="entry name" value="RfaE_like"/>
    <property type="match status" value="1"/>
</dbReference>
<evidence type="ECO:0000256" key="10">
    <source>
        <dbReference type="ARBA" id="ARBA00047428"/>
    </source>
</evidence>
<comment type="function">
    <text evidence="2 11">Catalyzes the ADP transfer from ATP to D-glycero-beta-D-manno-heptose 1-phosphate, yielding ADP-D-glycero-beta-D-manno-heptose.</text>
</comment>
<feature type="domain" description="Carbohydrate kinase PfkB" evidence="12">
    <location>
        <begin position="18"/>
        <end position="321"/>
    </location>
</feature>
<comment type="function">
    <text evidence="1 11">Catalyzes the phosphorylation of D-glycero-D-manno-heptose 7-phosphate at the C-1 position to selectively form D-glycero-beta-D-manno-heptose-1,7-bisphosphate.</text>
</comment>
<comment type="similarity">
    <text evidence="11">In the N-terminal section; belongs to the carbohydrate kinase PfkB family.</text>
</comment>
<evidence type="ECO:0000256" key="11">
    <source>
        <dbReference type="HAMAP-Rule" id="MF_01603"/>
    </source>
</evidence>
<dbReference type="SUPFAM" id="SSF53613">
    <property type="entry name" value="Ribokinase-like"/>
    <property type="match status" value="1"/>
</dbReference>
<dbReference type="Proteomes" id="UP000320386">
    <property type="component" value="Chromosome"/>
</dbReference>
<dbReference type="InterPro" id="IPR011914">
    <property type="entry name" value="RfaE_dom_II"/>
</dbReference>
<dbReference type="NCBIfam" id="TIGR00125">
    <property type="entry name" value="cyt_tran_rel"/>
    <property type="match status" value="1"/>
</dbReference>
<accession>A0A518BTD0</accession>
<comment type="subunit">
    <text evidence="11">Homodimer.</text>
</comment>
<evidence type="ECO:0000313" key="14">
    <source>
        <dbReference type="EMBL" id="QDU70230.1"/>
    </source>
</evidence>
<dbReference type="Pfam" id="PF01467">
    <property type="entry name" value="CTP_transf_like"/>
    <property type="match status" value="1"/>
</dbReference>
<feature type="binding site" evidence="11">
    <location>
        <begin position="212"/>
        <end position="215"/>
    </location>
    <ligand>
        <name>ATP</name>
        <dbReference type="ChEBI" id="CHEBI:30616"/>
    </ligand>
</feature>
<dbReference type="PANTHER" id="PTHR46969">
    <property type="entry name" value="BIFUNCTIONAL PROTEIN HLDE"/>
    <property type="match status" value="1"/>
</dbReference>
<evidence type="ECO:0000259" key="13">
    <source>
        <dbReference type="Pfam" id="PF01467"/>
    </source>
</evidence>
<dbReference type="RefSeq" id="WP_145444239.1">
    <property type="nucleotide sequence ID" value="NZ_CP036280.1"/>
</dbReference>
<feature type="region of interest" description="Cytidylyltransferase" evidence="11">
    <location>
        <begin position="365"/>
        <end position="497"/>
    </location>
</feature>
<comment type="catalytic activity">
    <reaction evidence="10 11">
        <text>D-glycero-beta-D-manno-heptose 1-phosphate + ATP + H(+) = ADP-D-glycero-beta-D-manno-heptose + diphosphate</text>
        <dbReference type="Rhea" id="RHEA:27465"/>
        <dbReference type="ChEBI" id="CHEBI:15378"/>
        <dbReference type="ChEBI" id="CHEBI:30616"/>
        <dbReference type="ChEBI" id="CHEBI:33019"/>
        <dbReference type="ChEBI" id="CHEBI:59967"/>
        <dbReference type="ChEBI" id="CHEBI:61593"/>
        <dbReference type="EC" id="2.7.7.70"/>
    </reaction>
</comment>
<dbReference type="PANTHER" id="PTHR46969:SF1">
    <property type="entry name" value="BIFUNCTIONAL PROTEIN HLDE"/>
    <property type="match status" value="1"/>
</dbReference>
<dbReference type="NCBIfam" id="TIGR02199">
    <property type="entry name" value="rfaE_dom_II"/>
    <property type="match status" value="1"/>
</dbReference>
<keyword evidence="3 11" id="KW-0808">Transferase</keyword>
<comment type="catalytic activity">
    <reaction evidence="11">
        <text>D-glycero-beta-D-manno-heptose 7-phosphate + ATP = D-glycero-beta-D-manno-heptose 1,7-bisphosphate + ADP + H(+)</text>
        <dbReference type="Rhea" id="RHEA:27473"/>
        <dbReference type="ChEBI" id="CHEBI:15378"/>
        <dbReference type="ChEBI" id="CHEBI:30616"/>
        <dbReference type="ChEBI" id="CHEBI:60204"/>
        <dbReference type="ChEBI" id="CHEBI:60208"/>
        <dbReference type="ChEBI" id="CHEBI:456216"/>
        <dbReference type="EC" id="2.7.1.167"/>
    </reaction>
</comment>
<comment type="pathway">
    <text evidence="11">Nucleotide-sugar biosynthesis; ADP-L-glycero-beta-D-manno-heptose biosynthesis; ADP-L-glycero-beta-D-manno-heptose from D-glycero-beta-D-manno-heptose 7-phosphate: step 3/4.</text>
</comment>
<dbReference type="InterPro" id="IPR029056">
    <property type="entry name" value="Ribokinase-like"/>
</dbReference>
<dbReference type="EMBL" id="CP036280">
    <property type="protein sequence ID" value="QDU70230.1"/>
    <property type="molecule type" value="Genomic_DNA"/>
</dbReference>
<dbReference type="SUPFAM" id="SSF52374">
    <property type="entry name" value="Nucleotidylyl transferase"/>
    <property type="match status" value="1"/>
</dbReference>
<evidence type="ECO:0000256" key="5">
    <source>
        <dbReference type="ARBA" id="ARBA00022741"/>
    </source>
</evidence>
<dbReference type="GO" id="GO:0033786">
    <property type="term" value="F:heptose-1-phosphate adenylyltransferase activity"/>
    <property type="evidence" value="ECO:0007669"/>
    <property type="project" value="UniProtKB-UniRule"/>
</dbReference>
<dbReference type="HAMAP" id="MF_01603">
    <property type="entry name" value="HldE"/>
    <property type="match status" value="1"/>
</dbReference>
<evidence type="ECO:0000256" key="1">
    <source>
        <dbReference type="ARBA" id="ARBA00002319"/>
    </source>
</evidence>
<dbReference type="OrthoDB" id="9802794at2"/>
<dbReference type="Gene3D" id="3.40.50.620">
    <property type="entry name" value="HUPs"/>
    <property type="match status" value="1"/>
</dbReference>
<dbReference type="InterPro" id="IPR023030">
    <property type="entry name" value="Bifunc_HldE"/>
</dbReference>
<dbReference type="GO" id="GO:0016773">
    <property type="term" value="F:phosphotransferase activity, alcohol group as acceptor"/>
    <property type="evidence" value="ECO:0007669"/>
    <property type="project" value="InterPro"/>
</dbReference>